<evidence type="ECO:0000313" key="1">
    <source>
        <dbReference type="EMBL" id="KNZ53704.1"/>
    </source>
</evidence>
<comment type="caution">
    <text evidence="1">The sequence shown here is derived from an EMBL/GenBank/DDBJ whole genome shotgun (WGS) entry which is preliminary data.</text>
</comment>
<sequence>MHPRLVYAIKPLIAHLSELSRHGREGMQCHMKGILAGLSLFQTQVMKQKLDFPQVPTHKKGRLANPPSDYRCESESQDLDIQAGNARHEFNLGRFEVALEAF</sequence>
<evidence type="ECO:0000313" key="2">
    <source>
        <dbReference type="Proteomes" id="UP000037035"/>
    </source>
</evidence>
<dbReference type="AlphaFoldDB" id="A0A0L6UYZ8"/>
<keyword evidence="2" id="KW-1185">Reference proteome</keyword>
<name>A0A0L6UYZ8_9BASI</name>
<dbReference type="OrthoDB" id="2513039at2759"/>
<dbReference type="VEuPathDB" id="FungiDB:VP01_3160g5"/>
<gene>
    <name evidence="1" type="ORF">VP01_3160g5</name>
</gene>
<proteinExistence type="predicted"/>
<accession>A0A0L6UYZ8</accession>
<protein>
    <submittedName>
        <fullName evidence="1">Uncharacterized protein</fullName>
    </submittedName>
</protein>
<reference evidence="1 2" key="1">
    <citation type="submission" date="2015-08" db="EMBL/GenBank/DDBJ databases">
        <title>Next Generation Sequencing and Analysis of the Genome of Puccinia sorghi L Schw, the Causal Agent of Maize Common Rust.</title>
        <authorList>
            <person name="Rochi L."/>
            <person name="Burguener G."/>
            <person name="Darino M."/>
            <person name="Turjanski A."/>
            <person name="Kreff E."/>
            <person name="Dieguez M.J."/>
            <person name="Sacco F."/>
        </authorList>
    </citation>
    <scope>NUCLEOTIDE SEQUENCE [LARGE SCALE GENOMIC DNA]</scope>
    <source>
        <strain evidence="1 2">RO10H11247</strain>
    </source>
</reference>
<dbReference type="EMBL" id="LAVV01008125">
    <property type="protein sequence ID" value="KNZ53704.1"/>
    <property type="molecule type" value="Genomic_DNA"/>
</dbReference>
<organism evidence="1 2">
    <name type="scientific">Puccinia sorghi</name>
    <dbReference type="NCBI Taxonomy" id="27349"/>
    <lineage>
        <taxon>Eukaryota</taxon>
        <taxon>Fungi</taxon>
        <taxon>Dikarya</taxon>
        <taxon>Basidiomycota</taxon>
        <taxon>Pucciniomycotina</taxon>
        <taxon>Pucciniomycetes</taxon>
        <taxon>Pucciniales</taxon>
        <taxon>Pucciniaceae</taxon>
        <taxon>Puccinia</taxon>
    </lineage>
</organism>
<dbReference type="Proteomes" id="UP000037035">
    <property type="component" value="Unassembled WGS sequence"/>
</dbReference>